<evidence type="ECO:0000256" key="11">
    <source>
        <dbReference type="ARBA" id="ARBA00042436"/>
    </source>
</evidence>
<keyword evidence="7" id="KW-0677">Repeat</keyword>
<gene>
    <name evidence="15" type="primary">RAM2</name>
    <name evidence="15" type="ORF">Daus18300_000884</name>
</gene>
<comment type="similarity">
    <text evidence="2">Belongs to the protein prenyltransferase subunit alpha family.</text>
</comment>
<evidence type="ECO:0000256" key="7">
    <source>
        <dbReference type="ARBA" id="ARBA00022737"/>
    </source>
</evidence>
<evidence type="ECO:0000256" key="10">
    <source>
        <dbReference type="ARBA" id="ARBA00041392"/>
    </source>
</evidence>
<comment type="caution">
    <text evidence="15">The sequence shown here is derived from an EMBL/GenBank/DDBJ whole genome shotgun (WGS) entry which is preliminary data.</text>
</comment>
<dbReference type="Proteomes" id="UP001583177">
    <property type="component" value="Unassembled WGS sequence"/>
</dbReference>
<evidence type="ECO:0000256" key="14">
    <source>
        <dbReference type="SAM" id="MobiDB-lite"/>
    </source>
</evidence>
<dbReference type="Gene3D" id="1.25.40.120">
    <property type="entry name" value="Protein prenylyltransferase"/>
    <property type="match status" value="1"/>
</dbReference>
<evidence type="ECO:0000256" key="4">
    <source>
        <dbReference type="ARBA" id="ARBA00012702"/>
    </source>
</evidence>
<keyword evidence="6 15" id="KW-0808">Transferase</keyword>
<protein>
    <recommendedName>
        <fullName evidence="9">Protein farnesyltransferase/geranylgeranyltransferase type-1 subunit alpha</fullName>
        <ecNumber evidence="4">2.5.1.58</ecNumber>
        <ecNumber evidence="3">2.5.1.59</ecNumber>
    </recommendedName>
    <alternativeName>
        <fullName evidence="12">CAAX farnesyltransferase subunit alpha</fullName>
    </alternativeName>
    <alternativeName>
        <fullName evidence="11">FTase-alpha</fullName>
    </alternativeName>
    <alternativeName>
        <fullName evidence="10">Ras proteins prenyltransferase subunit alpha</fullName>
    </alternativeName>
    <alternativeName>
        <fullName evidence="13">Type I protein geranyl-geranyltransferase subunit alpha</fullName>
    </alternativeName>
</protein>
<name>A0ABR3Y1R9_9PEZI</name>
<evidence type="ECO:0000256" key="12">
    <source>
        <dbReference type="ARBA" id="ARBA00043086"/>
    </source>
</evidence>
<proteinExistence type="inferred from homology"/>
<dbReference type="InterPro" id="IPR002088">
    <property type="entry name" value="Prenyl_trans_a"/>
</dbReference>
<keyword evidence="16" id="KW-1185">Reference proteome</keyword>
<evidence type="ECO:0000256" key="1">
    <source>
        <dbReference type="ARBA" id="ARBA00001946"/>
    </source>
</evidence>
<evidence type="ECO:0000256" key="6">
    <source>
        <dbReference type="ARBA" id="ARBA00022679"/>
    </source>
</evidence>
<organism evidence="15 16">
    <name type="scientific">Diaporthe australafricana</name>
    <dbReference type="NCBI Taxonomy" id="127596"/>
    <lineage>
        <taxon>Eukaryota</taxon>
        <taxon>Fungi</taxon>
        <taxon>Dikarya</taxon>
        <taxon>Ascomycota</taxon>
        <taxon>Pezizomycotina</taxon>
        <taxon>Sordariomycetes</taxon>
        <taxon>Sordariomycetidae</taxon>
        <taxon>Diaporthales</taxon>
        <taxon>Diaporthaceae</taxon>
        <taxon>Diaporthe</taxon>
    </lineage>
</organism>
<dbReference type="EMBL" id="JAWRVE010000005">
    <property type="protein sequence ID" value="KAL1881831.1"/>
    <property type="molecule type" value="Genomic_DNA"/>
</dbReference>
<evidence type="ECO:0000313" key="15">
    <source>
        <dbReference type="EMBL" id="KAL1881831.1"/>
    </source>
</evidence>
<dbReference type="PANTHER" id="PTHR11129:SF1">
    <property type="entry name" value="PROTEIN FARNESYLTRANSFERASE_GERANYLGERANYLTRANSFERASE TYPE-1 SUBUNIT ALPHA"/>
    <property type="match status" value="1"/>
</dbReference>
<keyword evidence="8" id="KW-0460">Magnesium</keyword>
<reference evidence="15 16" key="1">
    <citation type="journal article" date="2024" name="IMA Fungus">
        <title>IMA Genome - F19 : A genome assembly and annotation guide to empower mycologists, including annotated draft genome sequences of Ceratocystis pirilliformis, Diaporthe australafricana, Fusarium ophioides, Paecilomyces lecythidis, and Sporothrix stenoceras.</title>
        <authorList>
            <person name="Aylward J."/>
            <person name="Wilson A.M."/>
            <person name="Visagie C.M."/>
            <person name="Spraker J."/>
            <person name="Barnes I."/>
            <person name="Buitendag C."/>
            <person name="Ceriani C."/>
            <person name="Del Mar Angel L."/>
            <person name="du Plessis D."/>
            <person name="Fuchs T."/>
            <person name="Gasser K."/>
            <person name="Kramer D."/>
            <person name="Li W."/>
            <person name="Munsamy K."/>
            <person name="Piso A."/>
            <person name="Price J.L."/>
            <person name="Sonnekus B."/>
            <person name="Thomas C."/>
            <person name="van der Nest A."/>
            <person name="van Dijk A."/>
            <person name="van Heerden A."/>
            <person name="van Vuuren N."/>
            <person name="Yilmaz N."/>
            <person name="Duong T.A."/>
            <person name="van der Merwe N.A."/>
            <person name="Wingfield M.J."/>
            <person name="Wingfield B.D."/>
        </authorList>
    </citation>
    <scope>NUCLEOTIDE SEQUENCE [LARGE SCALE GENOMIC DNA]</scope>
    <source>
        <strain evidence="15 16">CMW 18300</strain>
    </source>
</reference>
<feature type="region of interest" description="Disordered" evidence="14">
    <location>
        <begin position="102"/>
        <end position="149"/>
    </location>
</feature>
<dbReference type="Pfam" id="PF01239">
    <property type="entry name" value="PPTA"/>
    <property type="match status" value="5"/>
</dbReference>
<sequence length="542" mass="61326">MPPKSKTQSKQKDQESTTVDNEPSKTVYDRSFHIHNQGHPYASALASGGPSSLSSPERTLWANAHFARTPGVLKRLGNKAQRDVWKCVNEASGLPLRVVKPIRPLGPGGAPSASSGSGGSSTGQSGFNWGRDRFGAELGNSSPEQLDKRTERALQLSALEVQHSAFLEKKEREKGRWLDPKTNEAVVVPTDEVEEEKLRRREIARLRMELYGERMGAYGTDPDWDDIVPMPIEDPEGALAAIAYPEEYAEAISYLRAVMAKKEYSPRCLRLTEHIISMNPAHYTVWLYRFSIVQGMRTSIPEEIEWLNQVSLENLKNYQIWHHRRLLMDHHYPSIESNSEEKAKLAKSEEEFLAQILAEDTKNYHVWSYRQYLVPKLGLFGESELKAAEALIDEDVRNNSAWSHRFFIVFSDPANATPGSLSTEHDPKISADIIDREVKYAEEKILLAPQNQSPWNYLRGVLVKGGRKVSTLQGLVEQFVTDLGVEESEKVTSSHALELLADVYAEQGLNDKADLCLKRLGEKWDRIRLGYWEWKRASLKSN</sequence>
<evidence type="ECO:0000256" key="5">
    <source>
        <dbReference type="ARBA" id="ARBA00022602"/>
    </source>
</evidence>
<dbReference type="EC" id="2.5.1.58" evidence="4"/>
<evidence type="ECO:0000256" key="3">
    <source>
        <dbReference type="ARBA" id="ARBA00012700"/>
    </source>
</evidence>
<evidence type="ECO:0000256" key="8">
    <source>
        <dbReference type="ARBA" id="ARBA00022842"/>
    </source>
</evidence>
<feature type="region of interest" description="Disordered" evidence="14">
    <location>
        <begin position="1"/>
        <end position="56"/>
    </location>
</feature>
<accession>A0ABR3Y1R9</accession>
<evidence type="ECO:0000256" key="2">
    <source>
        <dbReference type="ARBA" id="ARBA00006734"/>
    </source>
</evidence>
<evidence type="ECO:0000256" key="9">
    <source>
        <dbReference type="ARBA" id="ARBA00040965"/>
    </source>
</evidence>
<dbReference type="EC" id="2.5.1.59" evidence="3"/>
<dbReference type="SUPFAM" id="SSF48439">
    <property type="entry name" value="Protein prenylyltransferase"/>
    <property type="match status" value="1"/>
</dbReference>
<dbReference type="PROSITE" id="PS51147">
    <property type="entry name" value="PFTA"/>
    <property type="match status" value="5"/>
</dbReference>
<keyword evidence="5" id="KW-0637">Prenyltransferase</keyword>
<dbReference type="PANTHER" id="PTHR11129">
    <property type="entry name" value="PROTEIN FARNESYLTRANSFERASE ALPHA SUBUNIT/RAB GERANYLGERANYL TRANSFERASE ALPHA SUBUNIT"/>
    <property type="match status" value="1"/>
</dbReference>
<comment type="cofactor">
    <cofactor evidence="1">
        <name>Mg(2+)</name>
        <dbReference type="ChEBI" id="CHEBI:18420"/>
    </cofactor>
</comment>
<evidence type="ECO:0000256" key="13">
    <source>
        <dbReference type="ARBA" id="ARBA00043219"/>
    </source>
</evidence>
<evidence type="ECO:0000313" key="16">
    <source>
        <dbReference type="Proteomes" id="UP001583177"/>
    </source>
</evidence>
<dbReference type="GO" id="GO:0033844">
    <property type="term" value="F:galactose-6-sulfurylase activity"/>
    <property type="evidence" value="ECO:0007669"/>
    <property type="project" value="UniProtKB-EC"/>
</dbReference>
<feature type="compositionally biased region" description="Low complexity" evidence="14">
    <location>
        <begin position="43"/>
        <end position="56"/>
    </location>
</feature>